<keyword evidence="1" id="KW-0472">Membrane</keyword>
<comment type="caution">
    <text evidence="2">The sequence shown here is derived from an EMBL/GenBank/DDBJ whole genome shotgun (WGS) entry which is preliminary data.</text>
</comment>
<keyword evidence="1" id="KW-1133">Transmembrane helix</keyword>
<keyword evidence="3" id="KW-1185">Reference proteome</keyword>
<keyword evidence="1" id="KW-0812">Transmembrane</keyword>
<dbReference type="AlphaFoldDB" id="A0AAD9GL38"/>
<sequence length="100" mass="11257">MDIKCWGERHISTCSIKTVGGLKKTVKELQPVPIDCVTKDLQFFLLQTLSFFGGAGTRSCGNHSRLRIFPVMVSLGTVISMWILSVTQFCKEFRNSFLLL</sequence>
<dbReference type="EMBL" id="JASMQC010000014">
    <property type="protein sequence ID" value="KAK1940422.1"/>
    <property type="molecule type" value="Genomic_DNA"/>
</dbReference>
<evidence type="ECO:0000256" key="1">
    <source>
        <dbReference type="SAM" id="Phobius"/>
    </source>
</evidence>
<dbReference type="Proteomes" id="UP001259832">
    <property type="component" value="Unassembled WGS sequence"/>
</dbReference>
<protein>
    <submittedName>
        <fullName evidence="2">Uncharacterized protein</fullName>
    </submittedName>
</protein>
<name>A0AAD9GL38_9STRA</name>
<organism evidence="2 3">
    <name type="scientific">Phytophthora citrophthora</name>
    <dbReference type="NCBI Taxonomy" id="4793"/>
    <lineage>
        <taxon>Eukaryota</taxon>
        <taxon>Sar</taxon>
        <taxon>Stramenopiles</taxon>
        <taxon>Oomycota</taxon>
        <taxon>Peronosporomycetes</taxon>
        <taxon>Peronosporales</taxon>
        <taxon>Peronosporaceae</taxon>
        <taxon>Phytophthora</taxon>
    </lineage>
</organism>
<evidence type="ECO:0000313" key="2">
    <source>
        <dbReference type="EMBL" id="KAK1940422.1"/>
    </source>
</evidence>
<evidence type="ECO:0000313" key="3">
    <source>
        <dbReference type="Proteomes" id="UP001259832"/>
    </source>
</evidence>
<reference evidence="2" key="1">
    <citation type="submission" date="2023-08" db="EMBL/GenBank/DDBJ databases">
        <title>Reference Genome Resource for the Citrus Pathogen Phytophthora citrophthora.</title>
        <authorList>
            <person name="Moller H."/>
            <person name="Coetzee B."/>
            <person name="Rose L.J."/>
            <person name="Van Niekerk J.M."/>
        </authorList>
    </citation>
    <scope>NUCLEOTIDE SEQUENCE</scope>
    <source>
        <strain evidence="2">STE-U-9442</strain>
    </source>
</reference>
<proteinExistence type="predicted"/>
<accession>A0AAD9GL38</accession>
<feature type="transmembrane region" description="Helical" evidence="1">
    <location>
        <begin position="68"/>
        <end position="89"/>
    </location>
</feature>
<gene>
    <name evidence="2" type="ORF">P3T76_007873</name>
</gene>